<accession>A0A2K1QBB3</accession>
<dbReference type="PROSITE" id="PS51257">
    <property type="entry name" value="PROKAR_LIPOPROTEIN"/>
    <property type="match status" value="1"/>
</dbReference>
<dbReference type="InterPro" id="IPR019114">
    <property type="entry name" value="Chap_lipoprot_PulS/OutS-like"/>
</dbReference>
<dbReference type="AlphaFoldDB" id="A0A2K1QBB3"/>
<dbReference type="Gene3D" id="1.20.58.1630">
    <property type="entry name" value="Chaperone lipoprotein PulS/OutS"/>
    <property type="match status" value="1"/>
</dbReference>
<dbReference type="EMBL" id="NWUO01000004">
    <property type="protein sequence ID" value="PNS12311.1"/>
    <property type="molecule type" value="Genomic_DNA"/>
</dbReference>
<dbReference type="OrthoDB" id="6497279at2"/>
<protein>
    <submittedName>
        <fullName evidence="1">Pullulanase</fullName>
    </submittedName>
</protein>
<dbReference type="InterPro" id="IPR005699">
    <property type="entry name" value="Chap_lipoprot_PulS/OutS"/>
</dbReference>
<proteinExistence type="predicted"/>
<dbReference type="GO" id="GO:0006886">
    <property type="term" value="P:intracellular protein transport"/>
    <property type="evidence" value="ECO:0007669"/>
    <property type="project" value="InterPro"/>
</dbReference>
<comment type="caution">
    <text evidence="1">The sequence shown here is derived from an EMBL/GenBank/DDBJ whole genome shotgun (WGS) entry which is preliminary data.</text>
</comment>
<keyword evidence="2" id="KW-1185">Reference proteome</keyword>
<dbReference type="RefSeq" id="WP_103059162.1">
    <property type="nucleotide sequence ID" value="NZ_BSOF01000007.1"/>
</dbReference>
<sequence length="135" mass="15096">MLIKRLYCTAALILLLTGCQNSVKKAEQPVTVNVISPESQVSQLAAVVAGGVYLRQQCQDLQVPERETLLSQVISLAEQRGWDAYNSVYLMLPSQSEMFYQGLLNDTTPLSTQCKFFKSHIGPLVAMKQEKRPVY</sequence>
<name>A0A2K1QBB3_9GAMM</name>
<organism evidence="1 2">
    <name type="scientific">Mixta theicola</name>
    <dbReference type="NCBI Taxonomy" id="1458355"/>
    <lineage>
        <taxon>Bacteria</taxon>
        <taxon>Pseudomonadati</taxon>
        <taxon>Pseudomonadota</taxon>
        <taxon>Gammaproteobacteria</taxon>
        <taxon>Enterobacterales</taxon>
        <taxon>Erwiniaceae</taxon>
        <taxon>Mixta</taxon>
    </lineage>
</organism>
<evidence type="ECO:0000313" key="2">
    <source>
        <dbReference type="Proteomes" id="UP000236345"/>
    </source>
</evidence>
<dbReference type="InterPro" id="IPR038432">
    <property type="entry name" value="PulS/OutS-like_sf"/>
</dbReference>
<gene>
    <name evidence="1" type="ORF">COO59_07355</name>
</gene>
<dbReference type="NCBIfam" id="TIGR01004">
    <property type="entry name" value="PulS_OutS"/>
    <property type="match status" value="1"/>
</dbReference>
<dbReference type="Proteomes" id="UP000236345">
    <property type="component" value="Unassembled WGS sequence"/>
</dbReference>
<evidence type="ECO:0000313" key="1">
    <source>
        <dbReference type="EMBL" id="PNS12311.1"/>
    </source>
</evidence>
<reference evidence="2" key="1">
    <citation type="submission" date="2017-09" db="EMBL/GenBank/DDBJ databases">
        <authorList>
            <person name="Palmer M."/>
            <person name="Steenkamp E.T."/>
            <person name="Coetzee M.P."/>
            <person name="Avontuur J.R."/>
            <person name="Van Zyl E."/>
            <person name="Chan W.-Y."/>
            <person name="Blom J."/>
            <person name="Venter S.N."/>
        </authorList>
    </citation>
    <scope>NUCLEOTIDE SEQUENCE [LARGE SCALE GENOMIC DNA]</scope>
    <source>
        <strain evidence="2">QC88-366</strain>
    </source>
</reference>
<dbReference type="Pfam" id="PF09691">
    <property type="entry name" value="T2SS_PulS_OutS"/>
    <property type="match status" value="1"/>
</dbReference>